<comment type="caution">
    <text evidence="3">The sequence shown here is derived from an EMBL/GenBank/DDBJ whole genome shotgun (WGS) entry which is preliminary data.</text>
</comment>
<feature type="domain" description="Putative plant transposon protein" evidence="2">
    <location>
        <begin position="105"/>
        <end position="295"/>
    </location>
</feature>
<accession>A0ABS8SKZ9</accession>
<dbReference type="EMBL" id="JACEIK010000599">
    <property type="protein sequence ID" value="MCD7459611.1"/>
    <property type="molecule type" value="Genomic_DNA"/>
</dbReference>
<keyword evidence="4" id="KW-1185">Reference proteome</keyword>
<protein>
    <recommendedName>
        <fullName evidence="2">Putative plant transposon protein domain-containing protein</fullName>
    </recommendedName>
</protein>
<feature type="compositionally biased region" description="Basic and acidic residues" evidence="1">
    <location>
        <begin position="11"/>
        <end position="25"/>
    </location>
</feature>
<evidence type="ECO:0000256" key="1">
    <source>
        <dbReference type="SAM" id="MobiDB-lite"/>
    </source>
</evidence>
<reference evidence="3 4" key="1">
    <citation type="journal article" date="2021" name="BMC Genomics">
        <title>Datura genome reveals duplications of psychoactive alkaloid biosynthetic genes and high mutation rate following tissue culture.</title>
        <authorList>
            <person name="Rajewski A."/>
            <person name="Carter-House D."/>
            <person name="Stajich J."/>
            <person name="Litt A."/>
        </authorList>
    </citation>
    <scope>NUCLEOTIDE SEQUENCE [LARGE SCALE GENOMIC DNA]</scope>
    <source>
        <strain evidence="3">AR-01</strain>
    </source>
</reference>
<evidence type="ECO:0000313" key="3">
    <source>
        <dbReference type="EMBL" id="MCD7459611.1"/>
    </source>
</evidence>
<gene>
    <name evidence="3" type="ORF">HAX54_041456</name>
</gene>
<dbReference type="PANTHER" id="PTHR33180:SF31">
    <property type="entry name" value="POLYPROTEIN PROTEIN"/>
    <property type="match status" value="1"/>
</dbReference>
<dbReference type="InterPro" id="IPR046796">
    <property type="entry name" value="Transposase_32_dom"/>
</dbReference>
<organism evidence="3 4">
    <name type="scientific">Datura stramonium</name>
    <name type="common">Jimsonweed</name>
    <name type="synonym">Common thornapple</name>
    <dbReference type="NCBI Taxonomy" id="4076"/>
    <lineage>
        <taxon>Eukaryota</taxon>
        <taxon>Viridiplantae</taxon>
        <taxon>Streptophyta</taxon>
        <taxon>Embryophyta</taxon>
        <taxon>Tracheophyta</taxon>
        <taxon>Spermatophyta</taxon>
        <taxon>Magnoliopsida</taxon>
        <taxon>eudicotyledons</taxon>
        <taxon>Gunneridae</taxon>
        <taxon>Pentapetalae</taxon>
        <taxon>asterids</taxon>
        <taxon>lamiids</taxon>
        <taxon>Solanales</taxon>
        <taxon>Solanaceae</taxon>
        <taxon>Solanoideae</taxon>
        <taxon>Datureae</taxon>
        <taxon>Datura</taxon>
    </lineage>
</organism>
<proteinExistence type="predicted"/>
<evidence type="ECO:0000259" key="2">
    <source>
        <dbReference type="Pfam" id="PF20167"/>
    </source>
</evidence>
<evidence type="ECO:0000313" key="4">
    <source>
        <dbReference type="Proteomes" id="UP000823775"/>
    </source>
</evidence>
<sequence length="330" mass="38026">MQILPKGSSKHCPDPRSEPRADDFSKNLSSSYWKAKIPSKAKEDEERRAELCHKRGEDALRFNAVLGMKERFFNGTHNRNFNKERQFSLNRIEEDFPDIRRQIKERYWNVFTISPDRYCPTLVHELYASYGAAQKHQKAISPLRSRPLLKKVKVRGVEVDCNAKAINRAYFDDGDADATNYLAKLENPENHYTLNASLIAAGTPSWVSDRSHIYKSDLNIQAKQWLGFVCSKLTPSKNDNEVSLGRVILVACIMTGLHINVGDIIVMEIRDRARQAYTSLPFLVLITSICRDTSVQEIERIDEYVWVNHVLNITKIQDEMSPKLKKRKRS</sequence>
<dbReference type="PANTHER" id="PTHR33180">
    <property type="entry name" value="PHOTOSYSTEM II CP43 REACTION CENTER PROTEIN"/>
    <property type="match status" value="1"/>
</dbReference>
<dbReference type="Pfam" id="PF20167">
    <property type="entry name" value="Transposase_32"/>
    <property type="match status" value="1"/>
</dbReference>
<dbReference type="Proteomes" id="UP000823775">
    <property type="component" value="Unassembled WGS sequence"/>
</dbReference>
<name>A0ABS8SKZ9_DATST</name>
<feature type="region of interest" description="Disordered" evidence="1">
    <location>
        <begin position="1"/>
        <end position="26"/>
    </location>
</feature>